<organism evidence="2 3">
    <name type="scientific">Sinisalibacter aestuarii</name>
    <dbReference type="NCBI Taxonomy" id="2949426"/>
    <lineage>
        <taxon>Bacteria</taxon>
        <taxon>Pseudomonadati</taxon>
        <taxon>Pseudomonadota</taxon>
        <taxon>Alphaproteobacteria</taxon>
        <taxon>Rhodobacterales</taxon>
        <taxon>Roseobacteraceae</taxon>
        <taxon>Sinisalibacter</taxon>
    </lineage>
</organism>
<dbReference type="Gene3D" id="3.40.50.2020">
    <property type="match status" value="1"/>
</dbReference>
<keyword evidence="2" id="KW-0328">Glycosyltransferase</keyword>
<feature type="domain" description="Phosphoribosyltransferase" evidence="1">
    <location>
        <begin position="13"/>
        <end position="187"/>
    </location>
</feature>
<dbReference type="InterPro" id="IPR029057">
    <property type="entry name" value="PRTase-like"/>
</dbReference>
<dbReference type="InterPro" id="IPR000836">
    <property type="entry name" value="PRTase_dom"/>
</dbReference>
<name>A0ABQ5LUV7_9RHOB</name>
<dbReference type="Proteomes" id="UP001144205">
    <property type="component" value="Unassembled WGS sequence"/>
</dbReference>
<evidence type="ECO:0000259" key="1">
    <source>
        <dbReference type="Pfam" id="PF00156"/>
    </source>
</evidence>
<keyword evidence="3" id="KW-1185">Reference proteome</keyword>
<reference evidence="2" key="1">
    <citation type="journal article" date="2023" name="Int. J. Syst. Evol. Microbiol.">
        <title>Sinisalibacter aestuarii sp. nov., isolated from estuarine sediment of the Arakawa River.</title>
        <authorList>
            <person name="Arafat S.T."/>
            <person name="Hirano S."/>
            <person name="Sato A."/>
            <person name="Takeuchi K."/>
            <person name="Yasuda T."/>
            <person name="Terahara T."/>
            <person name="Hamada M."/>
            <person name="Kobayashi T."/>
        </authorList>
    </citation>
    <scope>NUCLEOTIDE SEQUENCE</scope>
    <source>
        <strain evidence="2">B-399</strain>
    </source>
</reference>
<dbReference type="EMBL" id="BROH01000008">
    <property type="protein sequence ID" value="GKY88769.1"/>
    <property type="molecule type" value="Genomic_DNA"/>
</dbReference>
<evidence type="ECO:0000313" key="3">
    <source>
        <dbReference type="Proteomes" id="UP001144205"/>
    </source>
</evidence>
<dbReference type="GO" id="GO:0016757">
    <property type="term" value="F:glycosyltransferase activity"/>
    <property type="evidence" value="ECO:0007669"/>
    <property type="project" value="UniProtKB-KW"/>
</dbReference>
<dbReference type="SUPFAM" id="SSF53271">
    <property type="entry name" value="PRTase-like"/>
    <property type="match status" value="1"/>
</dbReference>
<evidence type="ECO:0000313" key="2">
    <source>
        <dbReference type="EMBL" id="GKY88769.1"/>
    </source>
</evidence>
<accession>A0ABQ5LUV7</accession>
<dbReference type="Pfam" id="PF00156">
    <property type="entry name" value="Pribosyltran"/>
    <property type="match status" value="1"/>
</dbReference>
<dbReference type="CDD" id="cd06223">
    <property type="entry name" value="PRTases_typeI"/>
    <property type="match status" value="1"/>
</dbReference>
<dbReference type="RefSeq" id="WP_281842812.1">
    <property type="nucleotide sequence ID" value="NZ_BROH01000008.1"/>
</dbReference>
<keyword evidence="2" id="KW-0808">Transferase</keyword>
<gene>
    <name evidence="2" type="ORF">STA1M1_26380</name>
</gene>
<comment type="caution">
    <text evidence="2">The sequence shown here is derived from an EMBL/GenBank/DDBJ whole genome shotgun (WGS) entry which is preliminary data.</text>
</comment>
<proteinExistence type="predicted"/>
<dbReference type="Gene3D" id="3.30.1310.20">
    <property type="entry name" value="PRTase-like"/>
    <property type="match status" value="1"/>
</dbReference>
<protein>
    <submittedName>
        <fullName evidence="2">Phosphoribosyltransferase</fullName>
    </submittedName>
</protein>
<sequence>MFRDRQDAGKQLAEALAQLDLPDPVVLALPRGGVPVALPIARRLNAPLDLLLVRKIGVPGNAELAAGAVVEGAEPVFNADVLRSFGLTEARLADAVESKRAEIAARRRLWLGARAPVPRAGKTLIVVDDGIATGATMRAALSGLVGAEPAAIVLAVPVAPPETLAALEALCTSAVCLETPAFFGAVGAHYARFDQVADAAVAEMIGAA</sequence>